<dbReference type="PANTHER" id="PTHR34386">
    <property type="entry name" value="GLUTAREDOXIN"/>
    <property type="match status" value="1"/>
</dbReference>
<keyword evidence="3" id="KW-1185">Reference proteome</keyword>
<dbReference type="Pfam" id="PF00462">
    <property type="entry name" value="Glutaredoxin"/>
    <property type="match status" value="1"/>
</dbReference>
<name>A0A160MXF9_9GAMM</name>
<evidence type="ECO:0000313" key="2">
    <source>
        <dbReference type="EMBL" id="AND67840.1"/>
    </source>
</evidence>
<feature type="domain" description="GST N-terminal" evidence="1">
    <location>
        <begin position="14"/>
        <end position="94"/>
    </location>
</feature>
<dbReference type="KEGG" id="dtx:ATSB10_03860"/>
<evidence type="ECO:0000313" key="3">
    <source>
        <dbReference type="Proteomes" id="UP000077255"/>
    </source>
</evidence>
<dbReference type="STRING" id="445710.ATSB10_03860"/>
<organism evidence="2 3">
    <name type="scientific">Dyella thiooxydans</name>
    <dbReference type="NCBI Taxonomy" id="445710"/>
    <lineage>
        <taxon>Bacteria</taxon>
        <taxon>Pseudomonadati</taxon>
        <taxon>Pseudomonadota</taxon>
        <taxon>Gammaproteobacteria</taxon>
        <taxon>Lysobacterales</taxon>
        <taxon>Rhodanobacteraceae</taxon>
        <taxon>Dyella</taxon>
    </lineage>
</organism>
<accession>A0A160MXF9</accession>
<dbReference type="PROSITE" id="PS00195">
    <property type="entry name" value="GLUTAREDOXIN_1"/>
    <property type="match status" value="1"/>
</dbReference>
<dbReference type="InterPro" id="IPR051548">
    <property type="entry name" value="Grx-like_ET"/>
</dbReference>
<protein>
    <recommendedName>
        <fullName evidence="1">GST N-terminal domain-containing protein</fullName>
    </recommendedName>
</protein>
<dbReference type="SUPFAM" id="SSF52833">
    <property type="entry name" value="Thioredoxin-like"/>
    <property type="match status" value="1"/>
</dbReference>
<dbReference type="PROSITE" id="PS50404">
    <property type="entry name" value="GST_NTER"/>
    <property type="match status" value="1"/>
</dbReference>
<dbReference type="PANTHER" id="PTHR34386:SF1">
    <property type="entry name" value="GLUTAREDOXIN-LIKE PROTEIN NRDH"/>
    <property type="match status" value="1"/>
</dbReference>
<dbReference type="InterPro" id="IPR036249">
    <property type="entry name" value="Thioredoxin-like_sf"/>
</dbReference>
<dbReference type="GO" id="GO:0045454">
    <property type="term" value="P:cell redox homeostasis"/>
    <property type="evidence" value="ECO:0007669"/>
    <property type="project" value="TreeGrafter"/>
</dbReference>
<dbReference type="PROSITE" id="PS51354">
    <property type="entry name" value="GLUTAREDOXIN_2"/>
    <property type="match status" value="1"/>
</dbReference>
<dbReference type="Gene3D" id="3.40.30.10">
    <property type="entry name" value="Glutaredoxin"/>
    <property type="match status" value="1"/>
</dbReference>
<dbReference type="AlphaFoldDB" id="A0A160MXF9"/>
<sequence>MTGDYGAIYATAGKSVVLYSTSTCPYCKKVRALFAKNHVDYTDYVIDKSRSAIASFKDLKGGPVPMIFIGDRKIIGFNEKVIMESVRKQQKQEAARNTGRI</sequence>
<gene>
    <name evidence="2" type="ORF">ATSB10_03860</name>
</gene>
<dbReference type="PATRIC" id="fig|445710.3.peg.384"/>
<dbReference type="CDD" id="cd02976">
    <property type="entry name" value="NrdH"/>
    <property type="match status" value="1"/>
</dbReference>
<dbReference type="InterPro" id="IPR011767">
    <property type="entry name" value="GLR_AS"/>
</dbReference>
<dbReference type="EMBL" id="CP014841">
    <property type="protein sequence ID" value="AND67840.1"/>
    <property type="molecule type" value="Genomic_DNA"/>
</dbReference>
<dbReference type="InterPro" id="IPR004045">
    <property type="entry name" value="Glutathione_S-Trfase_N"/>
</dbReference>
<dbReference type="GO" id="GO:0009055">
    <property type="term" value="F:electron transfer activity"/>
    <property type="evidence" value="ECO:0007669"/>
    <property type="project" value="TreeGrafter"/>
</dbReference>
<dbReference type="Proteomes" id="UP000077255">
    <property type="component" value="Chromosome"/>
</dbReference>
<proteinExistence type="predicted"/>
<evidence type="ECO:0000259" key="1">
    <source>
        <dbReference type="PROSITE" id="PS50404"/>
    </source>
</evidence>
<reference evidence="2 3" key="1">
    <citation type="submission" date="2016-02" db="EMBL/GenBank/DDBJ databases">
        <title>Complete genome sequencing and analysis of ATSB10, Dyella thiooxydans isolated from rhizosphere soil of sunflower (Helianthus annuus L.).</title>
        <authorList>
            <person name="Lee Y."/>
            <person name="Hwangbo K."/>
            <person name="Chung H."/>
            <person name="Yoo J."/>
            <person name="Kim K.Y."/>
            <person name="Sa T.M."/>
            <person name="Um Y."/>
            <person name="Madhaiyan M."/>
        </authorList>
    </citation>
    <scope>NUCLEOTIDE SEQUENCE [LARGE SCALE GENOMIC DNA]</scope>
    <source>
        <strain evidence="2 3">ATSB10</strain>
    </source>
</reference>
<dbReference type="InterPro" id="IPR002109">
    <property type="entry name" value="Glutaredoxin"/>
</dbReference>